<keyword evidence="7 10" id="KW-1133">Transmembrane helix</keyword>
<keyword evidence="9 10" id="KW-0472">Membrane</keyword>
<keyword evidence="8 10" id="KW-0406">Ion transport</keyword>
<dbReference type="InterPro" id="IPR044880">
    <property type="entry name" value="NCX_ion-bd_dom_sf"/>
</dbReference>
<feature type="region of interest" description="Disordered" evidence="11">
    <location>
        <begin position="31"/>
        <end position="149"/>
    </location>
</feature>
<dbReference type="PANTHER" id="PTHR31503">
    <property type="entry name" value="VACUOLAR CALCIUM ION TRANSPORTER"/>
    <property type="match status" value="1"/>
</dbReference>
<feature type="transmembrane region" description="Helical" evidence="10">
    <location>
        <begin position="320"/>
        <end position="343"/>
    </location>
</feature>
<evidence type="ECO:0000313" key="14">
    <source>
        <dbReference type="Proteomes" id="UP001166286"/>
    </source>
</evidence>
<feature type="transmembrane region" description="Helical" evidence="10">
    <location>
        <begin position="292"/>
        <end position="313"/>
    </location>
</feature>
<proteinExistence type="inferred from homology"/>
<evidence type="ECO:0000256" key="2">
    <source>
        <dbReference type="ARBA" id="ARBA00008170"/>
    </source>
</evidence>
<evidence type="ECO:0000256" key="10">
    <source>
        <dbReference type="RuleBase" id="RU365028"/>
    </source>
</evidence>
<sequence length="613" mass="66524">MLVNLDKYRHAARRNAWDPYDNGKPNYNPFAMRHWPSHPSHDEEDPPLQPALTVASESQVTPSMERRRIESNIENYNGPSHAKTMPPFAETPSSKSPVDPPPSSVRDMAIGHEHDHEKGVSQDSSPPVSDKTETGFESGSSGDSKPRRRKYLLFGPRKDSDEVALQKKEGKRAKNREGRSNSWLKRDKQTFTAMGQFKATILNSYINILLIFVPIGIAVKYAGVAPVGVFVINFIAIIPLAAMLSYATEEIALRTGETIGGLLNATFGNAVELIVSILALVKNEVDIVQESLIGSILSNLLLVMGMCFFFGGLNRVEQHFNVTVAQTASSLLALAVGSLIIPAAFQAWADGSQQLKSSRITELSRGTAILLLVVYGAYLFFQLKTHASMYNEPSPKVEKRKKKVDEGDSIRSIAAIGAQGVATMANPIGIGATQESSGYQEPEEETEIPKLSKWVALFTLAASTALVAICAECMVDSINAITATGAISRTFVGLILLPIVGNAAEHATAVTVACKDKMDLAIGVAVGSSMQIALLVIPFTVVLGWILGNDDMNLAFDGFQIAVLFVAVLLVNYLIQDGKSHWLEGVLLQILYMIIAIAAWFYPPDNPATINTR</sequence>
<evidence type="ECO:0000256" key="3">
    <source>
        <dbReference type="ARBA" id="ARBA00022448"/>
    </source>
</evidence>
<dbReference type="GO" id="GO:0000329">
    <property type="term" value="C:fungal-type vacuole membrane"/>
    <property type="evidence" value="ECO:0007669"/>
    <property type="project" value="TreeGrafter"/>
</dbReference>
<dbReference type="FunFam" id="1.20.1420.30:FF:000021">
    <property type="entry name" value="Vacuolar calcium ion transporter"/>
    <property type="match status" value="1"/>
</dbReference>
<dbReference type="InterPro" id="IPR004837">
    <property type="entry name" value="NaCa_Exmemb"/>
</dbReference>
<keyword evidence="10" id="KW-0926">Vacuole</keyword>
<feature type="transmembrane region" description="Helical" evidence="10">
    <location>
        <begin position="229"/>
        <end position="247"/>
    </location>
</feature>
<feature type="transmembrane region" description="Helical" evidence="10">
    <location>
        <begin position="204"/>
        <end position="223"/>
    </location>
</feature>
<comment type="similarity">
    <text evidence="2 10">Belongs to the Ca(2+):cation antiporter (CaCA) (TC 2.A.19) family.</text>
</comment>
<dbReference type="InterPro" id="IPR004798">
    <property type="entry name" value="CAX-like"/>
</dbReference>
<protein>
    <recommendedName>
        <fullName evidence="10">Vacuolar calcium ion transporter</fullName>
    </recommendedName>
</protein>
<evidence type="ECO:0000256" key="7">
    <source>
        <dbReference type="ARBA" id="ARBA00022989"/>
    </source>
</evidence>
<dbReference type="FunFam" id="1.20.1420.30:FF:000011">
    <property type="entry name" value="Vacuolar calcium ion transporter"/>
    <property type="match status" value="1"/>
</dbReference>
<keyword evidence="10" id="KW-0050">Antiport</keyword>
<feature type="transmembrane region" description="Helical" evidence="10">
    <location>
        <begin position="520"/>
        <end position="546"/>
    </location>
</feature>
<dbReference type="GO" id="GO:0015369">
    <property type="term" value="F:calcium:proton antiporter activity"/>
    <property type="evidence" value="ECO:0007669"/>
    <property type="project" value="UniProtKB-UniRule"/>
</dbReference>
<accession>A0AA39QZX8</accession>
<feature type="transmembrane region" description="Helical" evidence="10">
    <location>
        <begin position="582"/>
        <end position="602"/>
    </location>
</feature>
<dbReference type="AlphaFoldDB" id="A0AA39QZX8"/>
<dbReference type="Gene3D" id="1.20.1420.30">
    <property type="entry name" value="NCX, central ion-binding region"/>
    <property type="match status" value="2"/>
</dbReference>
<comment type="function">
    <text evidence="10">Has a role in promoting intracellular calcium ion sequestration via the exchange of calcium ions for hydrogen ions across the vacuolar membrane. Involved also in manganese ion homeostasis via its uptake into the vacuole.</text>
</comment>
<keyword evidence="3 10" id="KW-0813">Transport</keyword>
<evidence type="ECO:0000256" key="6">
    <source>
        <dbReference type="ARBA" id="ARBA00022837"/>
    </source>
</evidence>
<feature type="transmembrane region" description="Helical" evidence="10">
    <location>
        <begin position="454"/>
        <end position="474"/>
    </location>
</feature>
<dbReference type="NCBIfam" id="TIGR00378">
    <property type="entry name" value="cax"/>
    <property type="match status" value="1"/>
</dbReference>
<evidence type="ECO:0000256" key="9">
    <source>
        <dbReference type="ARBA" id="ARBA00023136"/>
    </source>
</evidence>
<evidence type="ECO:0000259" key="12">
    <source>
        <dbReference type="Pfam" id="PF01699"/>
    </source>
</evidence>
<feature type="transmembrane region" description="Helical" evidence="10">
    <location>
        <begin position="480"/>
        <end position="500"/>
    </location>
</feature>
<evidence type="ECO:0000256" key="4">
    <source>
        <dbReference type="ARBA" id="ARBA00022568"/>
    </source>
</evidence>
<dbReference type="PANTHER" id="PTHR31503:SF20">
    <property type="entry name" value="CA(2+)_H(+) EXCHANGER, PUTATIVE (EUROFUNG)-RELATED"/>
    <property type="match status" value="1"/>
</dbReference>
<keyword evidence="5 10" id="KW-0812">Transmembrane</keyword>
<feature type="transmembrane region" description="Helical" evidence="10">
    <location>
        <begin position="558"/>
        <end position="575"/>
    </location>
</feature>
<evidence type="ECO:0000256" key="5">
    <source>
        <dbReference type="ARBA" id="ARBA00022692"/>
    </source>
</evidence>
<keyword evidence="4 10" id="KW-0109">Calcium transport</keyword>
<dbReference type="EMBL" id="JAFEKC020000011">
    <property type="protein sequence ID" value="KAK0512298.1"/>
    <property type="molecule type" value="Genomic_DNA"/>
</dbReference>
<reference evidence="13" key="1">
    <citation type="submission" date="2023-03" db="EMBL/GenBank/DDBJ databases">
        <title>Complete genome of Cladonia borealis.</title>
        <authorList>
            <person name="Park H."/>
        </authorList>
    </citation>
    <scope>NUCLEOTIDE SEQUENCE</scope>
    <source>
        <strain evidence="13">ANT050790</strain>
    </source>
</reference>
<evidence type="ECO:0000256" key="1">
    <source>
        <dbReference type="ARBA" id="ARBA00004127"/>
    </source>
</evidence>
<gene>
    <name evidence="13" type="ORF">JMJ35_005426</name>
</gene>
<evidence type="ECO:0000256" key="8">
    <source>
        <dbReference type="ARBA" id="ARBA00023065"/>
    </source>
</evidence>
<evidence type="ECO:0000256" key="11">
    <source>
        <dbReference type="SAM" id="MobiDB-lite"/>
    </source>
</evidence>
<comment type="caution">
    <text evidence="13">The sequence shown here is derived from an EMBL/GenBank/DDBJ whole genome shotgun (WGS) entry which is preliminary data.</text>
</comment>
<feature type="region of interest" description="Disordered" evidence="11">
    <location>
        <begin position="163"/>
        <end position="183"/>
    </location>
</feature>
<keyword evidence="14" id="KW-1185">Reference proteome</keyword>
<dbReference type="GO" id="GO:0012505">
    <property type="term" value="C:endomembrane system"/>
    <property type="evidence" value="ECO:0007669"/>
    <property type="project" value="UniProtKB-SubCell"/>
</dbReference>
<feature type="transmembrane region" description="Helical" evidence="10">
    <location>
        <begin position="259"/>
        <end position="280"/>
    </location>
</feature>
<feature type="compositionally biased region" description="Basic and acidic residues" evidence="11">
    <location>
        <begin position="109"/>
        <end position="120"/>
    </location>
</feature>
<feature type="transmembrane region" description="Helical" evidence="10">
    <location>
        <begin position="363"/>
        <end position="381"/>
    </location>
</feature>
<feature type="domain" description="Sodium/calcium exchanger membrane region" evidence="12">
    <location>
        <begin position="456"/>
        <end position="600"/>
    </location>
</feature>
<name>A0AA39QZX8_9LECA</name>
<dbReference type="GO" id="GO:0006874">
    <property type="term" value="P:intracellular calcium ion homeostasis"/>
    <property type="evidence" value="ECO:0007669"/>
    <property type="project" value="TreeGrafter"/>
</dbReference>
<organism evidence="13 14">
    <name type="scientific">Cladonia borealis</name>
    <dbReference type="NCBI Taxonomy" id="184061"/>
    <lineage>
        <taxon>Eukaryota</taxon>
        <taxon>Fungi</taxon>
        <taxon>Dikarya</taxon>
        <taxon>Ascomycota</taxon>
        <taxon>Pezizomycotina</taxon>
        <taxon>Lecanoromycetes</taxon>
        <taxon>OSLEUM clade</taxon>
        <taxon>Lecanoromycetidae</taxon>
        <taxon>Lecanorales</taxon>
        <taxon>Lecanorineae</taxon>
        <taxon>Cladoniaceae</taxon>
        <taxon>Cladonia</taxon>
    </lineage>
</organism>
<dbReference type="Proteomes" id="UP001166286">
    <property type="component" value="Unassembled WGS sequence"/>
</dbReference>
<dbReference type="Pfam" id="PF01699">
    <property type="entry name" value="Na_Ca_ex"/>
    <property type="match status" value="2"/>
</dbReference>
<evidence type="ECO:0000313" key="13">
    <source>
        <dbReference type="EMBL" id="KAK0512298.1"/>
    </source>
</evidence>
<dbReference type="InterPro" id="IPR004713">
    <property type="entry name" value="CaH_exchang"/>
</dbReference>
<comment type="subcellular location">
    <subcellularLocation>
        <location evidence="1">Endomembrane system</location>
        <topology evidence="1">Multi-pass membrane protein</topology>
    </subcellularLocation>
    <subcellularLocation>
        <location evidence="10">Vacuole membrane</location>
    </subcellularLocation>
</comment>
<keyword evidence="6 10" id="KW-0106">Calcium</keyword>
<feature type="domain" description="Sodium/calcium exchanger membrane region" evidence="12">
    <location>
        <begin position="227"/>
        <end position="383"/>
    </location>
</feature>